<protein>
    <submittedName>
        <fullName evidence="1">Uncharacterized protein</fullName>
    </submittedName>
</protein>
<gene>
    <name evidence="1" type="ORF">A2722_03520</name>
</gene>
<proteinExistence type="predicted"/>
<name>A0A1F5PIM0_9BACT</name>
<reference evidence="1 2" key="1">
    <citation type="journal article" date="2016" name="Nat. Commun.">
        <title>Thousands of microbial genomes shed light on interconnected biogeochemical processes in an aquifer system.</title>
        <authorList>
            <person name="Anantharaman K."/>
            <person name="Brown C.T."/>
            <person name="Hug L.A."/>
            <person name="Sharon I."/>
            <person name="Castelle C.J."/>
            <person name="Probst A.J."/>
            <person name="Thomas B.C."/>
            <person name="Singh A."/>
            <person name="Wilkins M.J."/>
            <person name="Karaoz U."/>
            <person name="Brodie E.L."/>
            <person name="Williams K.H."/>
            <person name="Hubbard S.S."/>
            <person name="Banfield J.F."/>
        </authorList>
    </citation>
    <scope>NUCLEOTIDE SEQUENCE [LARGE SCALE GENOMIC DNA]</scope>
</reference>
<organism evidence="1 2">
    <name type="scientific">Candidatus Doudnabacteria bacterium RIFCSPHIGHO2_01_FULL_50_11</name>
    <dbReference type="NCBI Taxonomy" id="1817828"/>
    <lineage>
        <taxon>Bacteria</taxon>
        <taxon>Candidatus Doudnaibacteriota</taxon>
    </lineage>
</organism>
<accession>A0A1F5PIM0</accession>
<comment type="caution">
    <text evidence="1">The sequence shown here is derived from an EMBL/GenBank/DDBJ whole genome shotgun (WGS) entry which is preliminary data.</text>
</comment>
<dbReference type="EMBL" id="MFEO01000017">
    <property type="protein sequence ID" value="OGE89731.1"/>
    <property type="molecule type" value="Genomic_DNA"/>
</dbReference>
<dbReference type="Proteomes" id="UP000178377">
    <property type="component" value="Unassembled WGS sequence"/>
</dbReference>
<evidence type="ECO:0000313" key="1">
    <source>
        <dbReference type="EMBL" id="OGE89731.1"/>
    </source>
</evidence>
<evidence type="ECO:0000313" key="2">
    <source>
        <dbReference type="Proteomes" id="UP000178377"/>
    </source>
</evidence>
<dbReference type="AlphaFoldDB" id="A0A1F5PIM0"/>
<sequence>MPTIRIDYDDKKLEDSEILLLSNSIQKIVSSITGIEDTFVYANSPRIKVRVAPIEIFVQISATKVPDGESLFNDIKNQLSKWKKNNNFNHPINLTLMPMDWKFETDIK</sequence>